<reference evidence="3 4" key="1">
    <citation type="submission" date="2024-02" db="EMBL/GenBank/DDBJ databases">
        <authorList>
            <person name="Chen Y."/>
            <person name="Shah S."/>
            <person name="Dougan E. K."/>
            <person name="Thang M."/>
            <person name="Chan C."/>
        </authorList>
    </citation>
    <scope>NUCLEOTIDE SEQUENCE [LARGE SCALE GENOMIC DNA]</scope>
</reference>
<feature type="region of interest" description="Disordered" evidence="1">
    <location>
        <begin position="1"/>
        <end position="60"/>
    </location>
</feature>
<protein>
    <recommendedName>
        <fullName evidence="2">WWE domain-containing protein</fullName>
    </recommendedName>
</protein>
<name>A0ABP0PJL0_9DINO</name>
<keyword evidence="4" id="KW-1185">Reference proteome</keyword>
<dbReference type="SUPFAM" id="SSF117839">
    <property type="entry name" value="WWE domain"/>
    <property type="match status" value="1"/>
</dbReference>
<dbReference type="Pfam" id="PF12294">
    <property type="entry name" value="DUF3626"/>
    <property type="match status" value="1"/>
</dbReference>
<evidence type="ECO:0000313" key="4">
    <source>
        <dbReference type="Proteomes" id="UP001642484"/>
    </source>
</evidence>
<dbReference type="InterPro" id="IPR018123">
    <property type="entry name" value="WWE-dom_subgr"/>
</dbReference>
<dbReference type="EMBL" id="CAXAMN010023250">
    <property type="protein sequence ID" value="CAK9076197.1"/>
    <property type="molecule type" value="Genomic_DNA"/>
</dbReference>
<dbReference type="Pfam" id="PF02825">
    <property type="entry name" value="WWE"/>
    <property type="match status" value="1"/>
</dbReference>
<feature type="domain" description="WWE" evidence="2">
    <location>
        <begin position="485"/>
        <end position="565"/>
    </location>
</feature>
<gene>
    <name evidence="3" type="ORF">CCMP2556_LOCUS37530</name>
</gene>
<accession>A0ABP0PJL0</accession>
<evidence type="ECO:0000259" key="2">
    <source>
        <dbReference type="PROSITE" id="PS50918"/>
    </source>
</evidence>
<dbReference type="SMART" id="SM00678">
    <property type="entry name" value="WWE"/>
    <property type="match status" value="1"/>
</dbReference>
<feature type="compositionally biased region" description="Acidic residues" evidence="1">
    <location>
        <begin position="10"/>
        <end position="26"/>
    </location>
</feature>
<proteinExistence type="predicted"/>
<dbReference type="PROSITE" id="PS50918">
    <property type="entry name" value="WWE"/>
    <property type="match status" value="1"/>
</dbReference>
<dbReference type="InterPro" id="IPR022074">
    <property type="entry name" value="DUF3626"/>
</dbReference>
<sequence length="570" mass="63622">MEGIYISISSDDEHEEELEQFVEDAGDAGMTQPCPQASPVSPQQASTQQGTLKRGAAESDESCDFEFEGFDSDEEFIPKRARLSRPPLLPQCHKQTEGSKLPLPMELQALLPAEQLSAPRELKAANVLTDEQTRAVQYVARTAKAKSEAALDGLQRRLAKWGYGRDTLGKVLTYIRDEAPIVIHTDLSKRLGAFSKDTHYRNQFETGTTSGSSDIAKRKAWESRLFPEIYDHVKDTHRVKYGVLNAVNDPRGIMSVAKQYGQDYLVLRAVRLRTTFSDRDSCTQGQQASCEWYAHVLEKYTDAELQAVTEVALGDRLFVDSGVLDTAAGGYKEVQIHGDVEFKKHLEAVVVHHSRQKSKLFTSIADWCKDIDVPLLCMPEFCDGTALSPQSGQLTAETPLWKWRPAGSTGPWVRFDAVASAVLEEGRRKERTDVPRMPAGQPRWPKEVGELRSLNTAAMTGSLVIGHSEVPLSLERRTAGDGTKEQEAEARAAGCQDFTWEWCASASGHGAWCSYNDTLSDLLEKDWKKMKNKALLKIAGVAYQVDFERMVQVNCDTKYRRLVRRRPSSS</sequence>
<evidence type="ECO:0000313" key="3">
    <source>
        <dbReference type="EMBL" id="CAK9076197.1"/>
    </source>
</evidence>
<feature type="compositionally biased region" description="Polar residues" evidence="1">
    <location>
        <begin position="33"/>
        <end position="51"/>
    </location>
</feature>
<dbReference type="Proteomes" id="UP001642484">
    <property type="component" value="Unassembled WGS sequence"/>
</dbReference>
<dbReference type="InterPro" id="IPR037197">
    <property type="entry name" value="WWE_dom_sf"/>
</dbReference>
<comment type="caution">
    <text evidence="3">The sequence shown here is derived from an EMBL/GenBank/DDBJ whole genome shotgun (WGS) entry which is preliminary data.</text>
</comment>
<organism evidence="3 4">
    <name type="scientific">Durusdinium trenchii</name>
    <dbReference type="NCBI Taxonomy" id="1381693"/>
    <lineage>
        <taxon>Eukaryota</taxon>
        <taxon>Sar</taxon>
        <taxon>Alveolata</taxon>
        <taxon>Dinophyceae</taxon>
        <taxon>Suessiales</taxon>
        <taxon>Symbiodiniaceae</taxon>
        <taxon>Durusdinium</taxon>
    </lineage>
</organism>
<evidence type="ECO:0000256" key="1">
    <source>
        <dbReference type="SAM" id="MobiDB-lite"/>
    </source>
</evidence>
<dbReference type="InterPro" id="IPR004170">
    <property type="entry name" value="WWE_dom"/>
</dbReference>
<dbReference type="Gene3D" id="3.30.720.50">
    <property type="match status" value="1"/>
</dbReference>